<protein>
    <recommendedName>
        <fullName evidence="2">Glycosyl transferase family 1 domain-containing protein</fullName>
    </recommendedName>
</protein>
<name>A0A0F9V0K2_9ZZZZ</name>
<sequence length="116" mass="13296">MQGLSPIEFGQYIANSKIVLCPSGLSSSECFRHYEAMRAGCIIISEKLPDTYFYQNSPIIQVHHWKDGLRKVAELLENPIEMERLGDLTKKWWVERCSEKATAQFVSDKLTFLRAG</sequence>
<proteinExistence type="predicted"/>
<reference evidence="1" key="1">
    <citation type="journal article" date="2015" name="Nature">
        <title>Complex archaea that bridge the gap between prokaryotes and eukaryotes.</title>
        <authorList>
            <person name="Spang A."/>
            <person name="Saw J.H."/>
            <person name="Jorgensen S.L."/>
            <person name="Zaremba-Niedzwiedzka K."/>
            <person name="Martijn J."/>
            <person name="Lind A.E."/>
            <person name="van Eijk R."/>
            <person name="Schleper C."/>
            <person name="Guy L."/>
            <person name="Ettema T.J."/>
        </authorList>
    </citation>
    <scope>NUCLEOTIDE SEQUENCE</scope>
</reference>
<dbReference type="AlphaFoldDB" id="A0A0F9V0K2"/>
<dbReference type="EMBL" id="LAZR01000087">
    <property type="protein sequence ID" value="KKN93262.1"/>
    <property type="molecule type" value="Genomic_DNA"/>
</dbReference>
<evidence type="ECO:0000313" key="1">
    <source>
        <dbReference type="EMBL" id="KKN93262.1"/>
    </source>
</evidence>
<gene>
    <name evidence="1" type="ORF">LCGC14_0198970</name>
</gene>
<organism evidence="1">
    <name type="scientific">marine sediment metagenome</name>
    <dbReference type="NCBI Taxonomy" id="412755"/>
    <lineage>
        <taxon>unclassified sequences</taxon>
        <taxon>metagenomes</taxon>
        <taxon>ecological metagenomes</taxon>
    </lineage>
</organism>
<accession>A0A0F9V0K2</accession>
<evidence type="ECO:0008006" key="2">
    <source>
        <dbReference type="Google" id="ProtNLM"/>
    </source>
</evidence>
<comment type="caution">
    <text evidence="1">The sequence shown here is derived from an EMBL/GenBank/DDBJ whole genome shotgun (WGS) entry which is preliminary data.</text>
</comment>